<dbReference type="EC" id="5.3.1.27" evidence="3"/>
<dbReference type="SUPFAM" id="SSF53697">
    <property type="entry name" value="SIS domain"/>
    <property type="match status" value="1"/>
</dbReference>
<dbReference type="CDD" id="cd05005">
    <property type="entry name" value="SIS_PHI"/>
    <property type="match status" value="1"/>
</dbReference>
<dbReference type="InterPro" id="IPR017552">
    <property type="entry name" value="PHI/rmpB"/>
</dbReference>
<dbReference type="AlphaFoldDB" id="A0A644VG02"/>
<organism evidence="3">
    <name type="scientific">bioreactor metagenome</name>
    <dbReference type="NCBI Taxonomy" id="1076179"/>
    <lineage>
        <taxon>unclassified sequences</taxon>
        <taxon>metagenomes</taxon>
        <taxon>ecological metagenomes</taxon>
    </lineage>
</organism>
<dbReference type="Pfam" id="PF01380">
    <property type="entry name" value="SIS"/>
    <property type="match status" value="1"/>
</dbReference>
<comment type="similarity">
    <text evidence="1">Belongs to the SIS family. PHI subfamily.</text>
</comment>
<dbReference type="NCBIfam" id="TIGR03127">
    <property type="entry name" value="RuMP_HxlB"/>
    <property type="match status" value="1"/>
</dbReference>
<comment type="caution">
    <text evidence="3">The sequence shown here is derived from an EMBL/GenBank/DDBJ whole genome shotgun (WGS) entry which is preliminary data.</text>
</comment>
<dbReference type="EMBL" id="VSSQ01000300">
    <property type="protein sequence ID" value="MPL90324.1"/>
    <property type="molecule type" value="Genomic_DNA"/>
</dbReference>
<protein>
    <submittedName>
        <fullName evidence="3">3-hexulose-6-phosphate isomerase</fullName>
        <ecNumber evidence="3">5.3.1.27</ecNumber>
    </submittedName>
</protein>
<reference evidence="3" key="1">
    <citation type="submission" date="2019-08" db="EMBL/GenBank/DDBJ databases">
        <authorList>
            <person name="Kucharzyk K."/>
            <person name="Murdoch R.W."/>
            <person name="Higgins S."/>
            <person name="Loffler F."/>
        </authorList>
    </citation>
    <scope>NUCLEOTIDE SEQUENCE</scope>
</reference>
<feature type="domain" description="SIS" evidence="2">
    <location>
        <begin position="33"/>
        <end position="187"/>
    </location>
</feature>
<evidence type="ECO:0000256" key="1">
    <source>
        <dbReference type="ARBA" id="ARBA00009235"/>
    </source>
</evidence>
<dbReference type="PANTHER" id="PTHR43443">
    <property type="entry name" value="3-HEXULOSE-6-PHOSPHATE ISOMERASE"/>
    <property type="match status" value="1"/>
</dbReference>
<name>A0A644VG02_9ZZZZ</name>
<dbReference type="InterPro" id="IPR001347">
    <property type="entry name" value="SIS_dom"/>
</dbReference>
<dbReference type="GO" id="GO:1901135">
    <property type="term" value="P:carbohydrate derivative metabolic process"/>
    <property type="evidence" value="ECO:0007669"/>
    <property type="project" value="InterPro"/>
</dbReference>
<dbReference type="InterPro" id="IPR046348">
    <property type="entry name" value="SIS_dom_sf"/>
</dbReference>
<proteinExistence type="inferred from homology"/>
<sequence>MKYGVSVQNMMSLMASRIDAIAQKISSDQVDAFLDAVLTAERIYVMGAGRSGLVAKSFAMRLMHTGFTAYVVGETITPAIGEDDLIVAFSGSGNTKTIGDIAETAKGLGAKVALISSNPQSRIGRIADYVIEIETQRDPVTCDAHEYEIRQMLGEHRSFAPLGTIFETSSLMFGDAVISTLMDMKKIEEADLKRRHTNIE</sequence>
<dbReference type="PROSITE" id="PS51464">
    <property type="entry name" value="SIS"/>
    <property type="match status" value="1"/>
</dbReference>
<gene>
    <name evidence="3" type="primary">hxlB_3</name>
    <name evidence="3" type="ORF">SDC9_36372</name>
</gene>
<evidence type="ECO:0000313" key="3">
    <source>
        <dbReference type="EMBL" id="MPL90324.1"/>
    </source>
</evidence>
<dbReference type="GO" id="GO:0097367">
    <property type="term" value="F:carbohydrate derivative binding"/>
    <property type="evidence" value="ECO:0007669"/>
    <property type="project" value="InterPro"/>
</dbReference>
<evidence type="ECO:0000259" key="2">
    <source>
        <dbReference type="PROSITE" id="PS51464"/>
    </source>
</evidence>
<dbReference type="Gene3D" id="3.40.50.10490">
    <property type="entry name" value="Glucose-6-phosphate isomerase like protein, domain 1"/>
    <property type="match status" value="1"/>
</dbReference>
<accession>A0A644VG02</accession>
<keyword evidence="3" id="KW-0413">Isomerase</keyword>
<dbReference type="PANTHER" id="PTHR43443:SF1">
    <property type="entry name" value="3-HEXULOSE-6-PHOSPHATE ISOMERASE"/>
    <property type="match status" value="1"/>
</dbReference>
<dbReference type="GO" id="GO:0043800">
    <property type="term" value="F:6-phospho-3-hexuloisomerase activity"/>
    <property type="evidence" value="ECO:0007669"/>
    <property type="project" value="UniProtKB-EC"/>
</dbReference>